<dbReference type="Gene3D" id="3.40.30.10">
    <property type="entry name" value="Glutaredoxin"/>
    <property type="match status" value="1"/>
</dbReference>
<dbReference type="Proteomes" id="UP000501726">
    <property type="component" value="Chromosome"/>
</dbReference>
<dbReference type="Gene3D" id="1.20.1050.10">
    <property type="match status" value="1"/>
</dbReference>
<feature type="domain" description="GST N-terminal" evidence="1">
    <location>
        <begin position="5"/>
        <end position="84"/>
    </location>
</feature>
<dbReference type="CDD" id="cd03196">
    <property type="entry name" value="GST_C_5"/>
    <property type="match status" value="1"/>
</dbReference>
<name>A0A6F8PXC9_9GAMM</name>
<dbReference type="PANTHER" id="PTHR43968">
    <property type="match status" value="1"/>
</dbReference>
<dbReference type="AlphaFoldDB" id="A0A6F8PXC9"/>
<dbReference type="SFLD" id="SFLDS00019">
    <property type="entry name" value="Glutathione_Transferase_(cytos"/>
    <property type="match status" value="1"/>
</dbReference>
<evidence type="ECO:0000313" key="3">
    <source>
        <dbReference type="EMBL" id="BBP46812.1"/>
    </source>
</evidence>
<dbReference type="InterPro" id="IPR050983">
    <property type="entry name" value="GST_Omega/HSP26"/>
</dbReference>
<evidence type="ECO:0000313" key="4">
    <source>
        <dbReference type="Proteomes" id="UP000501726"/>
    </source>
</evidence>
<keyword evidence="4" id="KW-1185">Reference proteome</keyword>
<keyword evidence="3" id="KW-0808">Transferase</keyword>
<dbReference type="Pfam" id="PF13410">
    <property type="entry name" value="GST_C_2"/>
    <property type="match status" value="1"/>
</dbReference>
<dbReference type="KEGG" id="tse:THMIRHAS_21850"/>
<dbReference type="InterPro" id="IPR040079">
    <property type="entry name" value="Glutathione_S-Trfase"/>
</dbReference>
<proteinExistence type="predicted"/>
<protein>
    <submittedName>
        <fullName evidence="3">Glutathione S-transferase</fullName>
    </submittedName>
</protein>
<organism evidence="3 4">
    <name type="scientific">Thiosulfatimonas sediminis</name>
    <dbReference type="NCBI Taxonomy" id="2675054"/>
    <lineage>
        <taxon>Bacteria</taxon>
        <taxon>Pseudomonadati</taxon>
        <taxon>Pseudomonadota</taxon>
        <taxon>Gammaproteobacteria</taxon>
        <taxon>Thiotrichales</taxon>
        <taxon>Piscirickettsiaceae</taxon>
        <taxon>Thiosulfatimonas</taxon>
    </lineage>
</organism>
<dbReference type="GO" id="GO:0005737">
    <property type="term" value="C:cytoplasm"/>
    <property type="evidence" value="ECO:0007669"/>
    <property type="project" value="TreeGrafter"/>
</dbReference>
<dbReference type="EMBL" id="AP021889">
    <property type="protein sequence ID" value="BBP46812.1"/>
    <property type="molecule type" value="Genomic_DNA"/>
</dbReference>
<gene>
    <name evidence="3" type="ORF">THMIRHAS_21850</name>
</gene>
<dbReference type="InterPro" id="IPR004045">
    <property type="entry name" value="Glutathione_S-Trfase_N"/>
</dbReference>
<reference evidence="4" key="1">
    <citation type="submission" date="2019-11" db="EMBL/GenBank/DDBJ databases">
        <title>Isolation and characterization of two novel species in the genus Thiomicrorhabdus.</title>
        <authorList>
            <person name="Mochizuki J."/>
            <person name="Kojima H."/>
            <person name="Fukui M."/>
        </authorList>
    </citation>
    <scope>NUCLEOTIDE SEQUENCE [LARGE SCALE GENOMIC DNA]</scope>
    <source>
        <strain evidence="4">aks77</strain>
    </source>
</reference>
<dbReference type="Pfam" id="PF13417">
    <property type="entry name" value="GST_N_3"/>
    <property type="match status" value="1"/>
</dbReference>
<dbReference type="SUPFAM" id="SSF52833">
    <property type="entry name" value="Thioredoxin-like"/>
    <property type="match status" value="1"/>
</dbReference>
<dbReference type="PROSITE" id="PS50404">
    <property type="entry name" value="GST_NTER"/>
    <property type="match status" value="1"/>
</dbReference>
<sequence length="239" mass="27836">MTNQVFPILYSYRRCPYAMRARLAIWFAQRQVEQREIVFWDKPESMLQVSPKATVPVLVLPDGEVIEESWEIMQWALMDDALFPQDARIADWIAVCDGDFKMHLDAYKYPELCQQSYPDLMSGQCHEKARQGGEVFLQKLENQLQQSAYLLGNQLSIVDLALFPFVRQFSHVDKAWWNSADYPAVQAWLAMHLASEYFAAVMKNRPVWQVGHQPILVNEPELQRKDQFRAKVEGKAIPR</sequence>
<accession>A0A6F8PXC9</accession>
<evidence type="ECO:0000259" key="2">
    <source>
        <dbReference type="PROSITE" id="PS50405"/>
    </source>
</evidence>
<dbReference type="PROSITE" id="PS50405">
    <property type="entry name" value="GST_CTER"/>
    <property type="match status" value="1"/>
</dbReference>
<feature type="domain" description="GST C-terminal" evidence="2">
    <location>
        <begin position="82"/>
        <end position="210"/>
    </location>
</feature>
<dbReference type="RefSeq" id="WP_173273813.1">
    <property type="nucleotide sequence ID" value="NZ_AP021889.1"/>
</dbReference>
<dbReference type="GO" id="GO:0016740">
    <property type="term" value="F:transferase activity"/>
    <property type="evidence" value="ECO:0007669"/>
    <property type="project" value="UniProtKB-KW"/>
</dbReference>
<dbReference type="SUPFAM" id="SSF47616">
    <property type="entry name" value="GST C-terminal domain-like"/>
    <property type="match status" value="1"/>
</dbReference>
<dbReference type="InterPro" id="IPR010987">
    <property type="entry name" value="Glutathione-S-Trfase_C-like"/>
</dbReference>
<evidence type="ECO:0000259" key="1">
    <source>
        <dbReference type="PROSITE" id="PS50404"/>
    </source>
</evidence>
<dbReference type="PANTHER" id="PTHR43968:SF6">
    <property type="entry name" value="GLUTATHIONE S-TRANSFERASE OMEGA"/>
    <property type="match status" value="1"/>
</dbReference>
<dbReference type="InterPro" id="IPR036282">
    <property type="entry name" value="Glutathione-S-Trfase_C_sf"/>
</dbReference>
<dbReference type="InterPro" id="IPR036249">
    <property type="entry name" value="Thioredoxin-like_sf"/>
</dbReference>